<dbReference type="PANTHER" id="PTHR47738:SF1">
    <property type="entry name" value="NITROGEN REGULATORY PROTEIN"/>
    <property type="match status" value="1"/>
</dbReference>
<dbReference type="GO" id="GO:0016020">
    <property type="term" value="C:membrane"/>
    <property type="evidence" value="ECO:0007669"/>
    <property type="project" value="InterPro"/>
</dbReference>
<evidence type="ECO:0000256" key="4">
    <source>
        <dbReference type="ARBA" id="ARBA00022679"/>
    </source>
</evidence>
<proteinExistence type="predicted"/>
<dbReference type="EMBL" id="LOJF01000001">
    <property type="protein sequence ID" value="KUH59551.1"/>
    <property type="molecule type" value="Genomic_DNA"/>
</dbReference>
<evidence type="ECO:0000259" key="6">
    <source>
        <dbReference type="PROSITE" id="PS51094"/>
    </source>
</evidence>
<sequence>MSDFVTSNDVFVNQHAESRDEVLRFISQKAVELGVTDDADAVYKAFIAREDMGETGMTDGFAVPHAKDAAIKKAAVIVFKNDHALDWPSFDEKPVDIAISLLVPAGEAGTTHIKLLSKTAVLLMKDDFKNLVRGSDDPQAIADAINKGINDQD</sequence>
<evidence type="ECO:0000256" key="1">
    <source>
        <dbReference type="ARBA" id="ARBA00022448"/>
    </source>
</evidence>
<feature type="domain" description="PTS EIIA type-2" evidence="6">
    <location>
        <begin position="3"/>
        <end position="148"/>
    </location>
</feature>
<keyword evidence="5" id="KW-0598">Phosphotransferase system</keyword>
<dbReference type="SUPFAM" id="SSF55804">
    <property type="entry name" value="Phoshotransferase/anion transport protein"/>
    <property type="match status" value="1"/>
</dbReference>
<dbReference type="InterPro" id="IPR002178">
    <property type="entry name" value="PTS_EIIA_type-2_dom"/>
</dbReference>
<evidence type="ECO:0000256" key="2">
    <source>
        <dbReference type="ARBA" id="ARBA00022553"/>
    </source>
</evidence>
<organism evidence="7 8">
    <name type="scientific">Tractidigestivibacter scatoligenes</name>
    <name type="common">Olsenella scatoligenes</name>
    <dbReference type="NCBI Taxonomy" id="1299998"/>
    <lineage>
        <taxon>Bacteria</taxon>
        <taxon>Bacillati</taxon>
        <taxon>Actinomycetota</taxon>
        <taxon>Coriobacteriia</taxon>
        <taxon>Coriobacteriales</taxon>
        <taxon>Atopobiaceae</taxon>
        <taxon>Tractidigestivibacter</taxon>
    </lineage>
</organism>
<dbReference type="AlphaFoldDB" id="A0A100YXK7"/>
<evidence type="ECO:0000256" key="3">
    <source>
        <dbReference type="ARBA" id="ARBA00022597"/>
    </source>
</evidence>
<dbReference type="InterPro" id="IPR051541">
    <property type="entry name" value="PTS_SugarTrans_NitroReg"/>
</dbReference>
<keyword evidence="4" id="KW-0808">Transferase</keyword>
<evidence type="ECO:0000256" key="5">
    <source>
        <dbReference type="ARBA" id="ARBA00022683"/>
    </source>
</evidence>
<dbReference type="GO" id="GO:0008982">
    <property type="term" value="F:protein-N(PI)-phosphohistidine-sugar phosphotransferase activity"/>
    <property type="evidence" value="ECO:0007669"/>
    <property type="project" value="InterPro"/>
</dbReference>
<dbReference type="GO" id="GO:0009401">
    <property type="term" value="P:phosphoenolpyruvate-dependent sugar phosphotransferase system"/>
    <property type="evidence" value="ECO:0007669"/>
    <property type="project" value="UniProtKB-KW"/>
</dbReference>
<gene>
    <name evidence="7" type="ORF">AUL39_04425</name>
</gene>
<accession>A0A100YXK7</accession>
<dbReference type="PROSITE" id="PS51094">
    <property type="entry name" value="PTS_EIIA_TYPE_2"/>
    <property type="match status" value="1"/>
</dbReference>
<keyword evidence="8" id="KW-1185">Reference proteome</keyword>
<dbReference type="GO" id="GO:0030295">
    <property type="term" value="F:protein kinase activator activity"/>
    <property type="evidence" value="ECO:0007669"/>
    <property type="project" value="TreeGrafter"/>
</dbReference>
<dbReference type="Proteomes" id="UP000054078">
    <property type="component" value="Unassembled WGS sequence"/>
</dbReference>
<keyword evidence="1" id="KW-0813">Transport</keyword>
<name>A0A100YXK7_TRASO</name>
<dbReference type="STRING" id="1299998.AUL39_04425"/>
<evidence type="ECO:0000313" key="7">
    <source>
        <dbReference type="EMBL" id="KUH59551.1"/>
    </source>
</evidence>
<dbReference type="InterPro" id="IPR016152">
    <property type="entry name" value="PTrfase/Anion_transptr"/>
</dbReference>
<reference evidence="7 8" key="1">
    <citation type="submission" date="2015-12" db="EMBL/GenBank/DDBJ databases">
        <title>Draft Genome Sequence of Olsenella scatoligenes SK9K4T; a Producer of 3-Methylindole- (skatole) and 4-Methylphenol- (p-cresol) Isolated from Pig Feces.</title>
        <authorList>
            <person name="Li X."/>
            <person name="Borg B."/>
            <person name="Canibe N."/>
        </authorList>
    </citation>
    <scope>NUCLEOTIDE SEQUENCE [LARGE SCALE GENOMIC DNA]</scope>
    <source>
        <strain evidence="7 8">SK9K4</strain>
    </source>
</reference>
<comment type="caution">
    <text evidence="7">The sequence shown here is derived from an EMBL/GenBank/DDBJ whole genome shotgun (WGS) entry which is preliminary data.</text>
</comment>
<protein>
    <submittedName>
        <fullName evidence="7">PTS fructose transporter subunit IIA</fullName>
    </submittedName>
</protein>
<dbReference type="InterPro" id="IPR004715">
    <property type="entry name" value="PTS_IIA_fruc"/>
</dbReference>
<dbReference type="NCBIfam" id="TIGR00848">
    <property type="entry name" value="fruA"/>
    <property type="match status" value="1"/>
</dbReference>
<dbReference type="PANTHER" id="PTHR47738">
    <property type="entry name" value="PTS SYSTEM FRUCTOSE-LIKE EIIA COMPONENT-RELATED"/>
    <property type="match status" value="1"/>
</dbReference>
<dbReference type="RefSeq" id="WP_059053969.1">
    <property type="nucleotide sequence ID" value="NZ_LOJF01000001.1"/>
</dbReference>
<evidence type="ECO:0000313" key="8">
    <source>
        <dbReference type="Proteomes" id="UP000054078"/>
    </source>
</evidence>
<dbReference type="Gene3D" id="3.40.930.10">
    <property type="entry name" value="Mannitol-specific EII, Chain A"/>
    <property type="match status" value="1"/>
</dbReference>
<keyword evidence="3" id="KW-0762">Sugar transport</keyword>
<dbReference type="CDD" id="cd00211">
    <property type="entry name" value="PTS_IIA_fru"/>
    <property type="match status" value="1"/>
</dbReference>
<dbReference type="OrthoDB" id="95460at2"/>
<dbReference type="Pfam" id="PF00359">
    <property type="entry name" value="PTS_EIIA_2"/>
    <property type="match status" value="1"/>
</dbReference>
<keyword evidence="2" id="KW-0597">Phosphoprotein</keyword>